<evidence type="ECO:0000313" key="2">
    <source>
        <dbReference type="Proteomes" id="UP000177810"/>
    </source>
</evidence>
<proteinExistence type="predicted"/>
<sequence>MIGYHYTNWKNWKKIKKEGIKPYLLDGLAKDIIKRELGINHPKGIWIWRKRQKGLAEIGTIIARCAEHDSLDPVLLRVELTRDMIYGWDEGRVDIEHNGTVGKWKYHTDAKAIIIRRKIPQSNIRLVKRFNLFNILK</sequence>
<accession>A0A1G2F3F9</accession>
<dbReference type="AlphaFoldDB" id="A0A1G2F3F9"/>
<dbReference type="STRING" id="1801990.A2V69_01130"/>
<organism evidence="1 2">
    <name type="scientific">Candidatus Portnoybacteria bacterium RBG_13_40_8</name>
    <dbReference type="NCBI Taxonomy" id="1801990"/>
    <lineage>
        <taxon>Bacteria</taxon>
        <taxon>Candidatus Portnoyibacteriota</taxon>
    </lineage>
</organism>
<protein>
    <submittedName>
        <fullName evidence="1">Uncharacterized protein</fullName>
    </submittedName>
</protein>
<comment type="caution">
    <text evidence="1">The sequence shown here is derived from an EMBL/GenBank/DDBJ whole genome shotgun (WGS) entry which is preliminary data.</text>
</comment>
<dbReference type="Proteomes" id="UP000177810">
    <property type="component" value="Unassembled WGS sequence"/>
</dbReference>
<name>A0A1G2F3F9_9BACT</name>
<evidence type="ECO:0000313" key="1">
    <source>
        <dbReference type="EMBL" id="OGZ32292.1"/>
    </source>
</evidence>
<gene>
    <name evidence="1" type="ORF">A2V69_01130</name>
</gene>
<reference evidence="1 2" key="1">
    <citation type="journal article" date="2016" name="Nat. Commun.">
        <title>Thousands of microbial genomes shed light on interconnected biogeochemical processes in an aquifer system.</title>
        <authorList>
            <person name="Anantharaman K."/>
            <person name="Brown C.T."/>
            <person name="Hug L.A."/>
            <person name="Sharon I."/>
            <person name="Castelle C.J."/>
            <person name="Probst A.J."/>
            <person name="Thomas B.C."/>
            <person name="Singh A."/>
            <person name="Wilkins M.J."/>
            <person name="Karaoz U."/>
            <person name="Brodie E.L."/>
            <person name="Williams K.H."/>
            <person name="Hubbard S.S."/>
            <person name="Banfield J.F."/>
        </authorList>
    </citation>
    <scope>NUCLEOTIDE SEQUENCE [LARGE SCALE GENOMIC DNA]</scope>
</reference>
<dbReference type="EMBL" id="MHMT01000021">
    <property type="protein sequence ID" value="OGZ32292.1"/>
    <property type="molecule type" value="Genomic_DNA"/>
</dbReference>